<dbReference type="InterPro" id="IPR036163">
    <property type="entry name" value="HMA_dom_sf"/>
</dbReference>
<dbReference type="AlphaFoldDB" id="A0A5B9Y2X0"/>
<proteinExistence type="predicted"/>
<organism evidence="3 4">
    <name type="scientific">Spiroplasma chinense</name>
    <dbReference type="NCBI Taxonomy" id="216932"/>
    <lineage>
        <taxon>Bacteria</taxon>
        <taxon>Bacillati</taxon>
        <taxon>Mycoplasmatota</taxon>
        <taxon>Mollicutes</taxon>
        <taxon>Entomoplasmatales</taxon>
        <taxon>Spiroplasmataceae</taxon>
        <taxon>Spiroplasma</taxon>
    </lineage>
</organism>
<feature type="domain" description="HMA" evidence="2">
    <location>
        <begin position="2"/>
        <end position="68"/>
    </location>
</feature>
<reference evidence="3 4" key="1">
    <citation type="submission" date="2019-08" db="EMBL/GenBank/DDBJ databases">
        <title>Complete genome sequence of Spiroplasma chinense CCH (DSM 19755).</title>
        <authorList>
            <person name="Shen H.-Y."/>
            <person name="Lin Y.-C."/>
            <person name="Chou L."/>
            <person name="Kuo C.-H."/>
        </authorList>
    </citation>
    <scope>NUCLEOTIDE SEQUENCE [LARGE SCALE GENOMIC DNA]</scope>
    <source>
        <strain evidence="3 4">CCH</strain>
    </source>
</reference>
<dbReference type="KEGG" id="schi:SCHIN_v1c01860"/>
<evidence type="ECO:0000313" key="3">
    <source>
        <dbReference type="EMBL" id="QEH61384.1"/>
    </source>
</evidence>
<dbReference type="CDD" id="cd00371">
    <property type="entry name" value="HMA"/>
    <property type="match status" value="1"/>
</dbReference>
<dbReference type="RefSeq" id="WP_166507778.1">
    <property type="nucleotide sequence ID" value="NZ_CP043026.1"/>
</dbReference>
<keyword evidence="1" id="KW-0479">Metal-binding</keyword>
<dbReference type="Proteomes" id="UP000323144">
    <property type="component" value="Chromosome"/>
</dbReference>
<dbReference type="Pfam" id="PF00403">
    <property type="entry name" value="HMA"/>
    <property type="match status" value="1"/>
</dbReference>
<evidence type="ECO:0000313" key="4">
    <source>
        <dbReference type="Proteomes" id="UP000323144"/>
    </source>
</evidence>
<dbReference type="PROSITE" id="PS01047">
    <property type="entry name" value="HMA_1"/>
    <property type="match status" value="1"/>
</dbReference>
<gene>
    <name evidence="3" type="ORF">SCHIN_v1c01860</name>
</gene>
<dbReference type="SUPFAM" id="SSF55008">
    <property type="entry name" value="HMA, heavy metal-associated domain"/>
    <property type="match status" value="1"/>
</dbReference>
<evidence type="ECO:0000256" key="1">
    <source>
        <dbReference type="ARBA" id="ARBA00022723"/>
    </source>
</evidence>
<name>A0A5B9Y2X0_9MOLU</name>
<dbReference type="InterPro" id="IPR006121">
    <property type="entry name" value="HMA_dom"/>
</dbReference>
<evidence type="ECO:0000259" key="2">
    <source>
        <dbReference type="PROSITE" id="PS50846"/>
    </source>
</evidence>
<keyword evidence="4" id="KW-1185">Reference proteome</keyword>
<accession>A0A5B9Y2X0</accession>
<protein>
    <recommendedName>
        <fullName evidence="2">HMA domain-containing protein</fullName>
    </recommendedName>
</protein>
<dbReference type="PROSITE" id="PS50846">
    <property type="entry name" value="HMA_2"/>
    <property type="match status" value="1"/>
</dbReference>
<dbReference type="GO" id="GO:0046872">
    <property type="term" value="F:metal ion binding"/>
    <property type="evidence" value="ECO:0007669"/>
    <property type="project" value="UniProtKB-KW"/>
</dbReference>
<sequence length="70" mass="7816">MQTIKLEVKEIKCQGCANKIIKSVKKIKGVKNIEVNVEAKIVDIEFDNVKASIDKITDAIGKLNYNPVMI</sequence>
<dbReference type="Gene3D" id="3.30.70.100">
    <property type="match status" value="1"/>
</dbReference>
<dbReference type="InterPro" id="IPR017969">
    <property type="entry name" value="Heavy-metal-associated_CS"/>
</dbReference>
<dbReference type="EMBL" id="CP043026">
    <property type="protein sequence ID" value="QEH61384.1"/>
    <property type="molecule type" value="Genomic_DNA"/>
</dbReference>